<keyword evidence="3" id="KW-1185">Reference proteome</keyword>
<name>A0A2J7ZRM7_9CHLO</name>
<dbReference type="AlphaFoldDB" id="A0A2J7ZRM7"/>
<evidence type="ECO:0000313" key="3">
    <source>
        <dbReference type="Proteomes" id="UP000236333"/>
    </source>
</evidence>
<evidence type="ECO:0000313" key="2">
    <source>
        <dbReference type="EMBL" id="PNH02916.1"/>
    </source>
</evidence>
<evidence type="ECO:0000256" key="1">
    <source>
        <dbReference type="SAM" id="MobiDB-lite"/>
    </source>
</evidence>
<dbReference type="OrthoDB" id="557071at2759"/>
<organism evidence="2 3">
    <name type="scientific">Tetrabaena socialis</name>
    <dbReference type="NCBI Taxonomy" id="47790"/>
    <lineage>
        <taxon>Eukaryota</taxon>
        <taxon>Viridiplantae</taxon>
        <taxon>Chlorophyta</taxon>
        <taxon>core chlorophytes</taxon>
        <taxon>Chlorophyceae</taxon>
        <taxon>CS clade</taxon>
        <taxon>Chlamydomonadales</taxon>
        <taxon>Tetrabaenaceae</taxon>
        <taxon>Tetrabaena</taxon>
    </lineage>
</organism>
<reference evidence="2 3" key="1">
    <citation type="journal article" date="2017" name="Mol. Biol. Evol.">
        <title>The 4-celled Tetrabaena socialis nuclear genome reveals the essential components for genetic control of cell number at the origin of multicellularity in the volvocine lineage.</title>
        <authorList>
            <person name="Featherston J."/>
            <person name="Arakaki Y."/>
            <person name="Hanschen E.R."/>
            <person name="Ferris P.J."/>
            <person name="Michod R.E."/>
            <person name="Olson B.J.S.C."/>
            <person name="Nozaki H."/>
            <person name="Durand P.M."/>
        </authorList>
    </citation>
    <scope>NUCLEOTIDE SEQUENCE [LARGE SCALE GENOMIC DNA]</scope>
    <source>
        <strain evidence="2 3">NIES-571</strain>
    </source>
</reference>
<protein>
    <submittedName>
        <fullName evidence="2">Uncharacterized protein</fullName>
    </submittedName>
</protein>
<feature type="region of interest" description="Disordered" evidence="1">
    <location>
        <begin position="342"/>
        <end position="361"/>
    </location>
</feature>
<dbReference type="Proteomes" id="UP000236333">
    <property type="component" value="Unassembled WGS sequence"/>
</dbReference>
<proteinExistence type="predicted"/>
<feature type="region of interest" description="Disordered" evidence="1">
    <location>
        <begin position="139"/>
        <end position="159"/>
    </location>
</feature>
<gene>
    <name evidence="2" type="ORF">TSOC_011071</name>
</gene>
<dbReference type="EMBL" id="PGGS01000576">
    <property type="protein sequence ID" value="PNH02916.1"/>
    <property type="molecule type" value="Genomic_DNA"/>
</dbReference>
<comment type="caution">
    <text evidence="2">The sequence shown here is derived from an EMBL/GenBank/DDBJ whole genome shotgun (WGS) entry which is preliminary data.</text>
</comment>
<sequence>MVAAIRSRVIAASRRAVLASIALNLLVREVFHSQHDATIDIRDTTLLRQLMLGTEGANDPDARVSDLFLRYPKLLHNVTDRHLSDRNIYSAAAIKLGTNLRNHLVVNLRRVITKALADVPNDEERVLMLYKLYGWKGGPRKKTKPPKNPPKKANTSSSAAAQMAEIAPEPPTLSAAQLDFVRECRRILGFTDDAEELTERWMDKPANLPRILAFFVAVNCLLEGKLEEPSQVRPFAILSICKIKRHFVTLDTHSIHGVARDAEIVGPKCSSQAFLEHGDAHWASMVNHAKHLPKGGRFTGTIETDGVSVCIHYMRPKAKEEEGSGFAAPNPPKGHVGVETLAEKSKASRNPKSSPLRPTPEQLSRCRIVVIDPGRTNIIYAVEVTPDGVKIYRLTRAQYYQESGVERGKQQAANWLRGTKEELTKLSAASPKGADLQAFLVFVTTHLETSDARWEEALKPRWAQMHLRLYGGKKRVLAKFFDEIARGDPGAPARPVIIGYGAAKFAPGGKGELSVPTCGVFKACRARFPTHLVDEFRSTKVYHADDSILQGVAERRWKGDRMKTVRGLLWCGSTNETKSKFVNRDFNGAMNIRRCFLSEERPAILDRSKCQGRLQFIRTGRVIRMK</sequence>
<accession>A0A2J7ZRM7</accession>